<protein>
    <submittedName>
        <fullName evidence="1">Uncharacterized protein</fullName>
    </submittedName>
</protein>
<keyword evidence="2" id="KW-1185">Reference proteome</keyword>
<dbReference type="EMBL" id="KQ459078">
    <property type="protein sequence ID" value="KPJ03810.1"/>
    <property type="molecule type" value="Genomic_DNA"/>
</dbReference>
<evidence type="ECO:0000313" key="1">
    <source>
        <dbReference type="EMBL" id="KPJ03810.1"/>
    </source>
</evidence>
<organism evidence="1 2">
    <name type="scientific">Papilio xuthus</name>
    <name type="common">Asian swallowtail butterfly</name>
    <dbReference type="NCBI Taxonomy" id="66420"/>
    <lineage>
        <taxon>Eukaryota</taxon>
        <taxon>Metazoa</taxon>
        <taxon>Ecdysozoa</taxon>
        <taxon>Arthropoda</taxon>
        <taxon>Hexapoda</taxon>
        <taxon>Insecta</taxon>
        <taxon>Pterygota</taxon>
        <taxon>Neoptera</taxon>
        <taxon>Endopterygota</taxon>
        <taxon>Lepidoptera</taxon>
        <taxon>Glossata</taxon>
        <taxon>Ditrysia</taxon>
        <taxon>Papilionoidea</taxon>
        <taxon>Papilionidae</taxon>
        <taxon>Papilioninae</taxon>
        <taxon>Papilio</taxon>
    </lineage>
</organism>
<proteinExistence type="predicted"/>
<sequence>MISAIGLTRPETKRVAQDRANWRHTLWGRKVLEWRPRTDRRSVGRPPARWTDDLVKVTGASWMRVAQDRSSWRSLGEAYALQWASHG</sequence>
<dbReference type="Proteomes" id="UP000053268">
    <property type="component" value="Unassembled WGS sequence"/>
</dbReference>
<gene>
    <name evidence="1" type="ORF">RR46_01160</name>
</gene>
<name>A0A0N1PF87_PAPXU</name>
<evidence type="ECO:0000313" key="2">
    <source>
        <dbReference type="Proteomes" id="UP000053268"/>
    </source>
</evidence>
<accession>A0A0N1PF87</accession>
<reference evidence="1 2" key="1">
    <citation type="journal article" date="2015" name="Nat. Commun.">
        <title>Outbred genome sequencing and CRISPR/Cas9 gene editing in butterflies.</title>
        <authorList>
            <person name="Li X."/>
            <person name="Fan D."/>
            <person name="Zhang W."/>
            <person name="Liu G."/>
            <person name="Zhang L."/>
            <person name="Zhao L."/>
            <person name="Fang X."/>
            <person name="Chen L."/>
            <person name="Dong Y."/>
            <person name="Chen Y."/>
            <person name="Ding Y."/>
            <person name="Zhao R."/>
            <person name="Feng M."/>
            <person name="Zhu Y."/>
            <person name="Feng Y."/>
            <person name="Jiang X."/>
            <person name="Zhu D."/>
            <person name="Xiang H."/>
            <person name="Feng X."/>
            <person name="Li S."/>
            <person name="Wang J."/>
            <person name="Zhang G."/>
            <person name="Kronforst M.R."/>
            <person name="Wang W."/>
        </authorList>
    </citation>
    <scope>NUCLEOTIDE SEQUENCE [LARGE SCALE GENOMIC DNA]</scope>
    <source>
        <strain evidence="1">Ya'a_city_454_Px</strain>
        <tissue evidence="1">Whole body</tissue>
    </source>
</reference>
<dbReference type="AlphaFoldDB" id="A0A0N1PF87"/>